<evidence type="ECO:0000313" key="5">
    <source>
        <dbReference type="EMBL" id="MBA8928770.1"/>
    </source>
</evidence>
<keyword evidence="2 5" id="KW-0378">Hydrolase</keyword>
<dbReference type="Gene3D" id="3.20.20.300">
    <property type="entry name" value="Glycoside hydrolase, family 3, N-terminal domain"/>
    <property type="match status" value="1"/>
</dbReference>
<gene>
    <name evidence="5" type="ORF">BC739_005987</name>
</gene>
<keyword evidence="3 5" id="KW-0326">Glycosidase</keyword>
<name>A0ABR6BPZ8_9PSEU</name>
<accession>A0ABR6BPZ8</accession>
<keyword evidence="6" id="KW-1185">Reference proteome</keyword>
<dbReference type="InterPro" id="IPR001764">
    <property type="entry name" value="Glyco_hydro_3_N"/>
</dbReference>
<evidence type="ECO:0000259" key="4">
    <source>
        <dbReference type="Pfam" id="PF00933"/>
    </source>
</evidence>
<dbReference type="SUPFAM" id="SSF51445">
    <property type="entry name" value="(Trans)glycosidases"/>
    <property type="match status" value="1"/>
</dbReference>
<dbReference type="PANTHER" id="PTHR30480">
    <property type="entry name" value="BETA-HEXOSAMINIDASE-RELATED"/>
    <property type="match status" value="1"/>
</dbReference>
<dbReference type="Pfam" id="PF00933">
    <property type="entry name" value="Glyco_hydro_3"/>
    <property type="match status" value="1"/>
</dbReference>
<dbReference type="InterPro" id="IPR050226">
    <property type="entry name" value="NagZ_Beta-hexosaminidase"/>
</dbReference>
<sequence length="369" mass="37879">MVSTPAWAKLVVALTTAGPLALVGLPGQLTGNSLATGLSPEQLAGQRVVYSYKGALPPASLLDKIRAGQAAGVIFFGENITAQLPTAVQQLKDANAQSPVKAPLLLMTDQEGGKVRRLPGAPELSEKQIGQSPDGVNLAAQAGTGAAQNLTAAGMNLNLSPVLDVYRKPGDFLDQAQRSYSTNPDTVSALGKQFVTAQQQAGVAATVKHFPGLGPAAAGENTDEAPVTINESLDELRSVDEKPYGEAIAAGAKLVMMSWATYPALDASLPAGLSPKVVGEELRGRLGYQGVTVTDALEAGGLRAFGGTEQRAVRAAKAGMDLILCSARDSGQGDAAGGALTAAFKSGQLDQAAFLGAAQRVLELRKTLR</sequence>
<comment type="caution">
    <text evidence="5">The sequence shown here is derived from an EMBL/GenBank/DDBJ whole genome shotgun (WGS) entry which is preliminary data.</text>
</comment>
<dbReference type="RefSeq" id="WP_318296693.1">
    <property type="nucleotide sequence ID" value="NZ_BAAABQ010000047.1"/>
</dbReference>
<dbReference type="InterPro" id="IPR017853">
    <property type="entry name" value="GH"/>
</dbReference>
<evidence type="ECO:0000313" key="6">
    <source>
        <dbReference type="Proteomes" id="UP000517916"/>
    </source>
</evidence>
<protein>
    <submittedName>
        <fullName evidence="5">Beta-N-acetylhexosaminidase</fullName>
        <ecNumber evidence="5">3.2.1.52</ecNumber>
    </submittedName>
</protein>
<dbReference type="GO" id="GO:0004563">
    <property type="term" value="F:beta-N-acetylhexosaminidase activity"/>
    <property type="evidence" value="ECO:0007669"/>
    <property type="project" value="UniProtKB-EC"/>
</dbReference>
<reference evidence="5 6" key="1">
    <citation type="submission" date="2020-08" db="EMBL/GenBank/DDBJ databases">
        <title>Genomic Encyclopedia of Archaeal and Bacterial Type Strains, Phase II (KMG-II): from individual species to whole genera.</title>
        <authorList>
            <person name="Goeker M."/>
        </authorList>
    </citation>
    <scope>NUCLEOTIDE SEQUENCE [LARGE SCALE GENOMIC DNA]</scope>
    <source>
        <strain evidence="5 6">DSM 43850</strain>
    </source>
</reference>
<dbReference type="InterPro" id="IPR036962">
    <property type="entry name" value="Glyco_hydro_3_N_sf"/>
</dbReference>
<evidence type="ECO:0000256" key="3">
    <source>
        <dbReference type="ARBA" id="ARBA00023295"/>
    </source>
</evidence>
<dbReference type="EC" id="3.2.1.52" evidence="5"/>
<dbReference type="Proteomes" id="UP000517916">
    <property type="component" value="Unassembled WGS sequence"/>
</dbReference>
<organism evidence="5 6">
    <name type="scientific">Kutzneria viridogrisea</name>
    <dbReference type="NCBI Taxonomy" id="47990"/>
    <lineage>
        <taxon>Bacteria</taxon>
        <taxon>Bacillati</taxon>
        <taxon>Actinomycetota</taxon>
        <taxon>Actinomycetes</taxon>
        <taxon>Pseudonocardiales</taxon>
        <taxon>Pseudonocardiaceae</taxon>
        <taxon>Kutzneria</taxon>
    </lineage>
</organism>
<comment type="similarity">
    <text evidence="1">Belongs to the glycosyl hydrolase 3 family.</text>
</comment>
<evidence type="ECO:0000256" key="1">
    <source>
        <dbReference type="ARBA" id="ARBA00005336"/>
    </source>
</evidence>
<dbReference type="EMBL" id="JACJID010000004">
    <property type="protein sequence ID" value="MBA8928770.1"/>
    <property type="molecule type" value="Genomic_DNA"/>
</dbReference>
<dbReference type="PANTHER" id="PTHR30480:SF14">
    <property type="entry name" value="HYDROLASE, PUTATIVE (AFU_ORTHOLOGUE AFUA_4G13770)-RELATED"/>
    <property type="match status" value="1"/>
</dbReference>
<evidence type="ECO:0000256" key="2">
    <source>
        <dbReference type="ARBA" id="ARBA00022801"/>
    </source>
</evidence>
<feature type="domain" description="Glycoside hydrolase family 3 N-terminal" evidence="4">
    <location>
        <begin position="65"/>
        <end position="364"/>
    </location>
</feature>
<proteinExistence type="inferred from homology"/>